<evidence type="ECO:0000256" key="3">
    <source>
        <dbReference type="ARBA" id="ARBA00023274"/>
    </source>
</evidence>
<dbReference type="GO" id="GO:0022625">
    <property type="term" value="C:cytosolic large ribosomal subunit"/>
    <property type="evidence" value="ECO:0007669"/>
    <property type="project" value="TreeGrafter"/>
</dbReference>
<gene>
    <name evidence="5 7" type="primary">rpmC</name>
    <name evidence="7" type="ORF">H7849_17845</name>
</gene>
<keyword evidence="8" id="KW-1185">Reference proteome</keyword>
<dbReference type="InterPro" id="IPR050063">
    <property type="entry name" value="Ribosomal_protein_uL29"/>
</dbReference>
<dbReference type="PANTHER" id="PTHR10916:SF0">
    <property type="entry name" value="LARGE RIBOSOMAL SUBUNIT PROTEIN UL29C"/>
    <property type="match status" value="1"/>
</dbReference>
<dbReference type="GO" id="GO:0006412">
    <property type="term" value="P:translation"/>
    <property type="evidence" value="ECO:0007669"/>
    <property type="project" value="UniProtKB-UniRule"/>
</dbReference>
<dbReference type="PANTHER" id="PTHR10916">
    <property type="entry name" value="60S RIBOSOMAL PROTEIN L35/50S RIBOSOMAL PROTEIN L29"/>
    <property type="match status" value="1"/>
</dbReference>
<dbReference type="Gene3D" id="1.10.287.310">
    <property type="match status" value="1"/>
</dbReference>
<dbReference type="InterPro" id="IPR001854">
    <property type="entry name" value="Ribosomal_uL29"/>
</dbReference>
<dbReference type="HAMAP" id="MF_00374">
    <property type="entry name" value="Ribosomal_uL29"/>
    <property type="match status" value="1"/>
</dbReference>
<dbReference type="SUPFAM" id="SSF46561">
    <property type="entry name" value="Ribosomal protein L29 (L29p)"/>
    <property type="match status" value="1"/>
</dbReference>
<evidence type="ECO:0000256" key="4">
    <source>
        <dbReference type="ARBA" id="ARBA00035204"/>
    </source>
</evidence>
<evidence type="ECO:0000256" key="1">
    <source>
        <dbReference type="ARBA" id="ARBA00009254"/>
    </source>
</evidence>
<evidence type="ECO:0000313" key="8">
    <source>
        <dbReference type="Proteomes" id="UP000515312"/>
    </source>
</evidence>
<dbReference type="NCBIfam" id="TIGR00012">
    <property type="entry name" value="L29"/>
    <property type="match status" value="1"/>
</dbReference>
<evidence type="ECO:0000256" key="6">
    <source>
        <dbReference type="SAM" id="MobiDB-lite"/>
    </source>
</evidence>
<evidence type="ECO:0000313" key="7">
    <source>
        <dbReference type="EMBL" id="QNI30962.1"/>
    </source>
</evidence>
<name>A0A7G8BEJ2_9BACT</name>
<protein>
    <recommendedName>
        <fullName evidence="4 5">Large ribosomal subunit protein uL29</fullName>
    </recommendedName>
</protein>
<evidence type="ECO:0000256" key="5">
    <source>
        <dbReference type="HAMAP-Rule" id="MF_00374"/>
    </source>
</evidence>
<keyword evidence="3 5" id="KW-0687">Ribonucleoprotein</keyword>
<keyword evidence="2 5" id="KW-0689">Ribosomal protein</keyword>
<dbReference type="RefSeq" id="WP_186741219.1">
    <property type="nucleotide sequence ID" value="NZ_CP060394.1"/>
</dbReference>
<sequence length="90" mass="10279">MELEKIRNLSDTELNVEEHKAAEQLFRLRFQMKLGQSEGVKKLRGLKKDIARIKTISRERELKLHGEAPKAESAAPVKAAKAKKTKKEAR</sequence>
<dbReference type="Pfam" id="PF00831">
    <property type="entry name" value="Ribosomal_L29"/>
    <property type="match status" value="1"/>
</dbReference>
<dbReference type="EMBL" id="CP060394">
    <property type="protein sequence ID" value="QNI30962.1"/>
    <property type="molecule type" value="Genomic_DNA"/>
</dbReference>
<evidence type="ECO:0000256" key="2">
    <source>
        <dbReference type="ARBA" id="ARBA00022980"/>
    </source>
</evidence>
<accession>A0A7G8BEJ2</accession>
<dbReference type="GO" id="GO:0003735">
    <property type="term" value="F:structural constituent of ribosome"/>
    <property type="evidence" value="ECO:0007669"/>
    <property type="project" value="InterPro"/>
</dbReference>
<dbReference type="CDD" id="cd00427">
    <property type="entry name" value="Ribosomal_L29_HIP"/>
    <property type="match status" value="1"/>
</dbReference>
<proteinExistence type="inferred from homology"/>
<dbReference type="KEGG" id="adin:H7849_17845"/>
<organism evidence="7 8">
    <name type="scientific">Alloacidobacterium dinghuense</name>
    <dbReference type="NCBI Taxonomy" id="2763107"/>
    <lineage>
        <taxon>Bacteria</taxon>
        <taxon>Pseudomonadati</taxon>
        <taxon>Acidobacteriota</taxon>
        <taxon>Terriglobia</taxon>
        <taxon>Terriglobales</taxon>
        <taxon>Acidobacteriaceae</taxon>
        <taxon>Alloacidobacterium</taxon>
    </lineage>
</organism>
<feature type="region of interest" description="Disordered" evidence="6">
    <location>
        <begin position="62"/>
        <end position="90"/>
    </location>
</feature>
<dbReference type="AlphaFoldDB" id="A0A7G8BEJ2"/>
<dbReference type="Proteomes" id="UP000515312">
    <property type="component" value="Chromosome"/>
</dbReference>
<reference evidence="7 8" key="1">
    <citation type="submission" date="2020-08" db="EMBL/GenBank/DDBJ databases">
        <title>Edaphobacter telluris sp. nov. and Acidobacterium dinghuensis sp. nov., two acidobacteria isolated from forest soil.</title>
        <authorList>
            <person name="Fu J."/>
            <person name="Qiu L."/>
        </authorList>
    </citation>
    <scope>NUCLEOTIDE SEQUENCE [LARGE SCALE GENOMIC DNA]</scope>
    <source>
        <strain evidence="7">4Y35</strain>
    </source>
</reference>
<dbReference type="InterPro" id="IPR036049">
    <property type="entry name" value="Ribosomal_uL29_sf"/>
</dbReference>
<feature type="compositionally biased region" description="Basic residues" evidence="6">
    <location>
        <begin position="80"/>
        <end position="90"/>
    </location>
</feature>
<comment type="similarity">
    <text evidence="1 5">Belongs to the universal ribosomal protein uL29 family.</text>
</comment>